<dbReference type="AlphaFoldDB" id="A0AAD4IWX7"/>
<comment type="caution">
    <text evidence="2">The sequence shown here is derived from an EMBL/GenBank/DDBJ whole genome shotgun (WGS) entry which is preliminary data.</text>
</comment>
<dbReference type="InterPro" id="IPR016024">
    <property type="entry name" value="ARM-type_fold"/>
</dbReference>
<dbReference type="InterPro" id="IPR007216">
    <property type="entry name" value="CNOT9"/>
</dbReference>
<evidence type="ECO:0000313" key="2">
    <source>
        <dbReference type="EMBL" id="KAH6822666.1"/>
    </source>
</evidence>
<dbReference type="SUPFAM" id="SSF48371">
    <property type="entry name" value="ARM repeat"/>
    <property type="match status" value="1"/>
</dbReference>
<gene>
    <name evidence="2" type="ORF">C2S53_003493</name>
</gene>
<dbReference type="GO" id="GO:0006402">
    <property type="term" value="P:mRNA catabolic process"/>
    <property type="evidence" value="ECO:0007669"/>
    <property type="project" value="InterPro"/>
</dbReference>
<organism evidence="2 3">
    <name type="scientific">Perilla frutescens var. hirtella</name>
    <name type="common">Perilla citriodora</name>
    <name type="synonym">Perilla setoyensis</name>
    <dbReference type="NCBI Taxonomy" id="608512"/>
    <lineage>
        <taxon>Eukaryota</taxon>
        <taxon>Viridiplantae</taxon>
        <taxon>Streptophyta</taxon>
        <taxon>Embryophyta</taxon>
        <taxon>Tracheophyta</taxon>
        <taxon>Spermatophyta</taxon>
        <taxon>Magnoliopsida</taxon>
        <taxon>eudicotyledons</taxon>
        <taxon>Gunneridae</taxon>
        <taxon>Pentapetalae</taxon>
        <taxon>asterids</taxon>
        <taxon>lamiids</taxon>
        <taxon>Lamiales</taxon>
        <taxon>Lamiaceae</taxon>
        <taxon>Nepetoideae</taxon>
        <taxon>Elsholtzieae</taxon>
        <taxon>Perilla</taxon>
    </lineage>
</organism>
<accession>A0AAD4IWX7</accession>
<feature type="non-terminal residue" evidence="2">
    <location>
        <position position="1"/>
    </location>
</feature>
<name>A0AAD4IWX7_PERFH</name>
<dbReference type="PANTHER" id="PTHR12262">
    <property type="entry name" value="CCR4-NOT TRANSCRIPTION COMPLEX SUBUNIT 9"/>
    <property type="match status" value="1"/>
</dbReference>
<comment type="similarity">
    <text evidence="1">Belongs to the CNOT9 family.</text>
</comment>
<dbReference type="Pfam" id="PF04078">
    <property type="entry name" value="Rcd1"/>
    <property type="match status" value="1"/>
</dbReference>
<keyword evidence="3" id="KW-1185">Reference proteome</keyword>
<sequence length="197" mass="21900">CVASHPSTKKLFTKANIPVYLCSFLSKNGEFRDFEHVRISTLGVIGALVKVPDTDIITSLLSSEIMPICLRAMENGTEMSRTVATFILHGLLQDPVGLQYICHLPVRLFAVLQSLGNVVASLSEKASARLLKQVVKCYLRFLDDRRSLMTLKSCFPKRLSDGTFEQCVREDQALRMGLQRLLDNVRGSSINRGGGIR</sequence>
<proteinExistence type="inferred from homology"/>
<protein>
    <submittedName>
        <fullName evidence="2">Cell differentiation</fullName>
    </submittedName>
</protein>
<dbReference type="Proteomes" id="UP001190926">
    <property type="component" value="Unassembled WGS sequence"/>
</dbReference>
<evidence type="ECO:0000256" key="1">
    <source>
        <dbReference type="ARBA" id="ARBA00006385"/>
    </source>
</evidence>
<dbReference type="InterPro" id="IPR011989">
    <property type="entry name" value="ARM-like"/>
</dbReference>
<dbReference type="EMBL" id="SDAM02001188">
    <property type="protein sequence ID" value="KAH6822666.1"/>
    <property type="molecule type" value="Genomic_DNA"/>
</dbReference>
<dbReference type="Gene3D" id="1.25.10.10">
    <property type="entry name" value="Leucine-rich Repeat Variant"/>
    <property type="match status" value="1"/>
</dbReference>
<evidence type="ECO:0000313" key="3">
    <source>
        <dbReference type="Proteomes" id="UP001190926"/>
    </source>
</evidence>
<reference evidence="2 3" key="1">
    <citation type="journal article" date="2021" name="Nat. Commun.">
        <title>Incipient diploidization of the medicinal plant Perilla within 10,000 years.</title>
        <authorList>
            <person name="Zhang Y."/>
            <person name="Shen Q."/>
            <person name="Leng L."/>
            <person name="Zhang D."/>
            <person name="Chen S."/>
            <person name="Shi Y."/>
            <person name="Ning Z."/>
            <person name="Chen S."/>
        </authorList>
    </citation>
    <scope>NUCLEOTIDE SEQUENCE [LARGE SCALE GENOMIC DNA]</scope>
    <source>
        <strain evidence="3">cv. PC099</strain>
    </source>
</reference>
<dbReference type="GO" id="GO:0030014">
    <property type="term" value="C:CCR4-NOT complex"/>
    <property type="evidence" value="ECO:0007669"/>
    <property type="project" value="InterPro"/>
</dbReference>